<dbReference type="HOGENOM" id="CLU_2978211_0_0_6"/>
<dbReference type="KEGG" id="xop:PXO_01201"/>
<dbReference type="Proteomes" id="UP000001740">
    <property type="component" value="Chromosome"/>
</dbReference>
<gene>
    <name evidence="1" type="ordered locus">PXO_01201</name>
</gene>
<organism evidence="1 2">
    <name type="scientific">Xanthomonas oryzae pv. oryzae (strain PXO99A)</name>
    <dbReference type="NCBI Taxonomy" id="360094"/>
    <lineage>
        <taxon>Bacteria</taxon>
        <taxon>Pseudomonadati</taxon>
        <taxon>Pseudomonadota</taxon>
        <taxon>Gammaproteobacteria</taxon>
        <taxon>Lysobacterales</taxon>
        <taxon>Lysobacteraceae</taxon>
        <taxon>Xanthomonas</taxon>
    </lineage>
</organism>
<name>A0A0K0GLH7_XANOP</name>
<proteinExistence type="predicted"/>
<accession>A0A0K0GLH7</accession>
<evidence type="ECO:0000313" key="1">
    <source>
        <dbReference type="EMBL" id="ACD59489.1"/>
    </source>
</evidence>
<dbReference type="AlphaFoldDB" id="A0A0K0GLH7"/>
<dbReference type="EMBL" id="CP000967">
    <property type="protein sequence ID" value="ACD59489.1"/>
    <property type="molecule type" value="Genomic_DNA"/>
</dbReference>
<evidence type="ECO:0000313" key="2">
    <source>
        <dbReference type="Proteomes" id="UP000001740"/>
    </source>
</evidence>
<reference evidence="1 2" key="1">
    <citation type="journal article" date="2008" name="BMC Genomics">
        <title>Genome sequence and rapid evolution of the rice pathogen Xanthomonas oryzae pv. oryzae PXO99A.</title>
        <authorList>
            <person name="Salzberg S.L."/>
            <person name="Sommer D.D."/>
            <person name="Schatz M.C."/>
            <person name="Phillippy A.M."/>
            <person name="Rabinowicz P.D."/>
            <person name="Tsuge S."/>
            <person name="Furutani A."/>
            <person name="Ochiai H."/>
            <person name="Delcher A.L."/>
            <person name="Kelley D."/>
            <person name="Madupu R."/>
            <person name="Puiu D."/>
            <person name="Radune D."/>
            <person name="Shumway M."/>
            <person name="Trapnell C."/>
            <person name="Aparna G."/>
            <person name="Jha G."/>
            <person name="Pandey A."/>
            <person name="Patil P.B."/>
            <person name="Ishihara H."/>
            <person name="Meyer D.F."/>
            <person name="Szurek B."/>
            <person name="Verdier V."/>
            <person name="Koebnik R."/>
            <person name="Dow J.M."/>
            <person name="Ryan R.P."/>
            <person name="Hirata H."/>
            <person name="Tsuyumu S."/>
            <person name="Won Lee S."/>
            <person name="Seo Y.S."/>
            <person name="Sriariyanum M."/>
            <person name="Ronald P.C."/>
            <person name="Sonti R.V."/>
            <person name="Van Sluys M.A."/>
            <person name="Leach J.E."/>
            <person name="White F.F."/>
            <person name="Bogdanove A.J."/>
        </authorList>
    </citation>
    <scope>NUCLEOTIDE SEQUENCE [LARGE SCALE GENOMIC DNA]</scope>
    <source>
        <strain evidence="1 2">PXO99A</strain>
    </source>
</reference>
<sequence>MFQCRRYRIMCHRQTLTRAAAAVEARALRTAQVHIRLRQSTIGHLSADAAHRTVFYIV</sequence>
<protein>
    <submittedName>
        <fullName evidence="1">Uncharacterized protein</fullName>
    </submittedName>
</protein>